<keyword evidence="1" id="KW-0472">Membrane</keyword>
<dbReference type="Pfam" id="PF19762">
    <property type="entry name" value="DUF6249"/>
    <property type="match status" value="1"/>
</dbReference>
<feature type="transmembrane region" description="Helical" evidence="1">
    <location>
        <begin position="6"/>
        <end position="23"/>
    </location>
</feature>
<keyword evidence="1" id="KW-1133">Transmembrane helix</keyword>
<protein>
    <recommendedName>
        <fullName evidence="2">DUF6249 domain-containing protein</fullName>
    </recommendedName>
</protein>
<dbReference type="OrthoDB" id="1050129at2"/>
<sequence>MNEGIVIPVSFFAFIFAMVYVFLTTRNKERMAMIERGTDPTIFKGVGKYSNFLTLKFGLLFIGAALGVLAGSILTAYTNLDNGAAYISMIFLFAGLGLVAGYWFQAKKEKE</sequence>
<dbReference type="Proteomes" id="UP000036958">
    <property type="component" value="Unassembled WGS sequence"/>
</dbReference>
<gene>
    <name evidence="3" type="ORF">NC99_14130</name>
</gene>
<evidence type="ECO:0000313" key="3">
    <source>
        <dbReference type="EMBL" id="KOH45781.1"/>
    </source>
</evidence>
<proteinExistence type="predicted"/>
<dbReference type="STRING" id="1409788.NC99_14130"/>
<name>A0A0L8VBF2_9BACT</name>
<reference evidence="4" key="1">
    <citation type="submission" date="2015-07" db="EMBL/GenBank/DDBJ databases">
        <title>Genome sequencing of Sunxiuqinia dokdonensis strain SK.</title>
        <authorList>
            <person name="Ahn S."/>
            <person name="Kim B.-C."/>
        </authorList>
    </citation>
    <scope>NUCLEOTIDE SEQUENCE [LARGE SCALE GENOMIC DNA]</scope>
    <source>
        <strain evidence="4">SK</strain>
    </source>
</reference>
<dbReference type="RefSeq" id="WP_053181076.1">
    <property type="nucleotide sequence ID" value="NZ_LGIA01000072.1"/>
</dbReference>
<feature type="transmembrane region" description="Helical" evidence="1">
    <location>
        <begin position="57"/>
        <end position="77"/>
    </location>
</feature>
<evidence type="ECO:0000259" key="2">
    <source>
        <dbReference type="Pfam" id="PF19762"/>
    </source>
</evidence>
<feature type="transmembrane region" description="Helical" evidence="1">
    <location>
        <begin position="83"/>
        <end position="104"/>
    </location>
</feature>
<dbReference type="InterPro" id="IPR046216">
    <property type="entry name" value="DUF6249"/>
</dbReference>
<accession>A0A0L8VBF2</accession>
<evidence type="ECO:0000256" key="1">
    <source>
        <dbReference type="SAM" id="Phobius"/>
    </source>
</evidence>
<keyword evidence="1" id="KW-0812">Transmembrane</keyword>
<dbReference type="EMBL" id="LGIA01000072">
    <property type="protein sequence ID" value="KOH45781.1"/>
    <property type="molecule type" value="Genomic_DNA"/>
</dbReference>
<dbReference type="AlphaFoldDB" id="A0A0L8VBF2"/>
<evidence type="ECO:0000313" key="4">
    <source>
        <dbReference type="Proteomes" id="UP000036958"/>
    </source>
</evidence>
<feature type="domain" description="DUF6249" evidence="2">
    <location>
        <begin position="10"/>
        <end position="105"/>
    </location>
</feature>
<comment type="caution">
    <text evidence="3">The sequence shown here is derived from an EMBL/GenBank/DDBJ whole genome shotgun (WGS) entry which is preliminary data.</text>
</comment>
<organism evidence="3 4">
    <name type="scientific">Sunxiuqinia dokdonensis</name>
    <dbReference type="NCBI Taxonomy" id="1409788"/>
    <lineage>
        <taxon>Bacteria</taxon>
        <taxon>Pseudomonadati</taxon>
        <taxon>Bacteroidota</taxon>
        <taxon>Bacteroidia</taxon>
        <taxon>Marinilabiliales</taxon>
        <taxon>Prolixibacteraceae</taxon>
        <taxon>Sunxiuqinia</taxon>
    </lineage>
</organism>
<keyword evidence="4" id="KW-1185">Reference proteome</keyword>